<proteinExistence type="predicted"/>
<gene>
    <name evidence="1" type="ORF">Amon02_000641500</name>
</gene>
<reference evidence="1" key="1">
    <citation type="submission" date="2023-04" db="EMBL/GenBank/DDBJ databases">
        <title>Ambrosiozyma monospora NBRC 10751.</title>
        <authorList>
            <person name="Ichikawa N."/>
            <person name="Sato H."/>
            <person name="Tonouchi N."/>
        </authorList>
    </citation>
    <scope>NUCLEOTIDE SEQUENCE</scope>
    <source>
        <strain evidence="1">NBRC 10751</strain>
    </source>
</reference>
<sequence>MSLKIFGGKSSTPDSVSNNIKLAIATSVFHPNLKFVIDIEGSGNILLQDAKTGFEIFEPNAIVKTSQMTWLTCH</sequence>
<dbReference type="Proteomes" id="UP001165064">
    <property type="component" value="Unassembled WGS sequence"/>
</dbReference>
<name>A0ACB5T9K8_AMBMO</name>
<comment type="caution">
    <text evidence="1">The sequence shown here is derived from an EMBL/GenBank/DDBJ whole genome shotgun (WGS) entry which is preliminary data.</text>
</comment>
<accession>A0ACB5T9K8</accession>
<keyword evidence="2" id="KW-1185">Reference proteome</keyword>
<evidence type="ECO:0000313" key="2">
    <source>
        <dbReference type="Proteomes" id="UP001165064"/>
    </source>
</evidence>
<organism evidence="1 2">
    <name type="scientific">Ambrosiozyma monospora</name>
    <name type="common">Yeast</name>
    <name type="synonym">Endomycopsis monosporus</name>
    <dbReference type="NCBI Taxonomy" id="43982"/>
    <lineage>
        <taxon>Eukaryota</taxon>
        <taxon>Fungi</taxon>
        <taxon>Dikarya</taxon>
        <taxon>Ascomycota</taxon>
        <taxon>Saccharomycotina</taxon>
        <taxon>Pichiomycetes</taxon>
        <taxon>Pichiales</taxon>
        <taxon>Pichiaceae</taxon>
        <taxon>Ambrosiozyma</taxon>
    </lineage>
</organism>
<dbReference type="EMBL" id="BSXS01005001">
    <property type="protein sequence ID" value="GME83806.1"/>
    <property type="molecule type" value="Genomic_DNA"/>
</dbReference>
<protein>
    <submittedName>
        <fullName evidence="1">Unnamed protein product</fullName>
    </submittedName>
</protein>
<evidence type="ECO:0000313" key="1">
    <source>
        <dbReference type="EMBL" id="GME83806.1"/>
    </source>
</evidence>